<organism evidence="4 5">
    <name type="scientific">Martelella alba</name>
    <dbReference type="NCBI Taxonomy" id="2590451"/>
    <lineage>
        <taxon>Bacteria</taxon>
        <taxon>Pseudomonadati</taxon>
        <taxon>Pseudomonadota</taxon>
        <taxon>Alphaproteobacteria</taxon>
        <taxon>Hyphomicrobiales</taxon>
        <taxon>Aurantimonadaceae</taxon>
        <taxon>Martelella</taxon>
    </lineage>
</organism>
<dbReference type="OrthoDB" id="9802263at2"/>
<dbReference type="PROSITE" id="PS01124">
    <property type="entry name" value="HTH_ARAC_FAMILY_2"/>
    <property type="match status" value="1"/>
</dbReference>
<dbReference type="Gene3D" id="1.10.10.60">
    <property type="entry name" value="Homeodomain-like"/>
    <property type="match status" value="1"/>
</dbReference>
<accession>A0A506TYS9</accession>
<dbReference type="AlphaFoldDB" id="A0A506TYS9"/>
<sequence length="119" mass="13306">MGIYAALWFSRSHLSRRDPAAAQGGQSRDSKVTTALRAGNLAGLSTSAFHHKFKALPLMRPLECQKRLRLLEAHKLMLSEKATAEQSAFQVGYASPSRFSRDYRKVFGVPTRRDTDVKV</sequence>
<dbReference type="Proteomes" id="UP000318801">
    <property type="component" value="Unassembled WGS sequence"/>
</dbReference>
<dbReference type="InterPro" id="IPR018060">
    <property type="entry name" value="HTH_AraC"/>
</dbReference>
<dbReference type="PANTHER" id="PTHR43436">
    <property type="entry name" value="ARAC-FAMILY TRANSCRIPTIONAL REGULATOR"/>
    <property type="match status" value="1"/>
</dbReference>
<name>A0A506TYS9_9HYPH</name>
<dbReference type="SUPFAM" id="SSF46689">
    <property type="entry name" value="Homeodomain-like"/>
    <property type="match status" value="1"/>
</dbReference>
<comment type="caution">
    <text evidence="4">The sequence shown here is derived from an EMBL/GenBank/DDBJ whole genome shotgun (WGS) entry which is preliminary data.</text>
</comment>
<dbReference type="PANTHER" id="PTHR43436:SF1">
    <property type="entry name" value="TRANSCRIPTIONAL REGULATORY PROTEIN"/>
    <property type="match status" value="1"/>
</dbReference>
<evidence type="ECO:0000259" key="3">
    <source>
        <dbReference type="PROSITE" id="PS01124"/>
    </source>
</evidence>
<dbReference type="SMART" id="SM00342">
    <property type="entry name" value="HTH_ARAC"/>
    <property type="match status" value="1"/>
</dbReference>
<dbReference type="GO" id="GO:0003700">
    <property type="term" value="F:DNA-binding transcription factor activity"/>
    <property type="evidence" value="ECO:0007669"/>
    <property type="project" value="InterPro"/>
</dbReference>
<feature type="domain" description="HTH araC/xylS-type" evidence="3">
    <location>
        <begin position="42"/>
        <end position="117"/>
    </location>
</feature>
<evidence type="ECO:0000313" key="5">
    <source>
        <dbReference type="Proteomes" id="UP000318801"/>
    </source>
</evidence>
<evidence type="ECO:0000256" key="2">
    <source>
        <dbReference type="ARBA" id="ARBA00023163"/>
    </source>
</evidence>
<evidence type="ECO:0000256" key="1">
    <source>
        <dbReference type="ARBA" id="ARBA00023015"/>
    </source>
</evidence>
<dbReference type="EMBL" id="VHLG01000025">
    <property type="protein sequence ID" value="TPW26650.1"/>
    <property type="molecule type" value="Genomic_DNA"/>
</dbReference>
<keyword evidence="1" id="KW-0805">Transcription regulation</keyword>
<dbReference type="InterPro" id="IPR009057">
    <property type="entry name" value="Homeodomain-like_sf"/>
</dbReference>
<evidence type="ECO:0000313" key="4">
    <source>
        <dbReference type="EMBL" id="TPW26650.1"/>
    </source>
</evidence>
<keyword evidence="2" id="KW-0804">Transcription</keyword>
<dbReference type="Pfam" id="PF12833">
    <property type="entry name" value="HTH_18"/>
    <property type="match status" value="1"/>
</dbReference>
<keyword evidence="5" id="KW-1185">Reference proteome</keyword>
<dbReference type="GO" id="GO:0043565">
    <property type="term" value="F:sequence-specific DNA binding"/>
    <property type="evidence" value="ECO:0007669"/>
    <property type="project" value="InterPro"/>
</dbReference>
<proteinExistence type="predicted"/>
<gene>
    <name evidence="4" type="ORF">FJU08_21930</name>
</gene>
<reference evidence="4 5" key="1">
    <citation type="submission" date="2019-06" db="EMBL/GenBank/DDBJ databases">
        <authorList>
            <person name="Li M."/>
        </authorList>
    </citation>
    <scope>NUCLEOTIDE SEQUENCE [LARGE SCALE GENOMIC DNA]</scope>
    <source>
        <strain evidence="4 5">BGMRC2036</strain>
    </source>
</reference>
<protein>
    <submittedName>
        <fullName evidence="4">Helix-turn-helix domain-containing protein</fullName>
    </submittedName>
</protein>